<evidence type="ECO:0000313" key="6">
    <source>
        <dbReference type="EMBL" id="SEA13824.1"/>
    </source>
</evidence>
<organism evidence="6 7">
    <name type="scientific">Thiothrix caldifontis</name>
    <dbReference type="NCBI Taxonomy" id="525918"/>
    <lineage>
        <taxon>Bacteria</taxon>
        <taxon>Pseudomonadati</taxon>
        <taxon>Pseudomonadota</taxon>
        <taxon>Gammaproteobacteria</taxon>
        <taxon>Thiotrichales</taxon>
        <taxon>Thiotrichaceae</taxon>
        <taxon>Thiothrix</taxon>
    </lineage>
</organism>
<dbReference type="RefSeq" id="WP_093066013.1">
    <property type="nucleotide sequence ID" value="NZ_FNQP01000004.1"/>
</dbReference>
<dbReference type="AlphaFoldDB" id="A0A1H3YS19"/>
<name>A0A1H3YS19_9GAMM</name>
<dbReference type="InterPro" id="IPR003715">
    <property type="entry name" value="Poly_export_N"/>
</dbReference>
<dbReference type="Gene3D" id="3.30.1950.10">
    <property type="entry name" value="wza like domain"/>
    <property type="match status" value="1"/>
</dbReference>
<feature type="chain" id="PRO_5011656383" evidence="3">
    <location>
        <begin position="22"/>
        <end position="227"/>
    </location>
</feature>
<dbReference type="GO" id="GO:0015159">
    <property type="term" value="F:polysaccharide transmembrane transporter activity"/>
    <property type="evidence" value="ECO:0007669"/>
    <property type="project" value="InterPro"/>
</dbReference>
<evidence type="ECO:0000256" key="1">
    <source>
        <dbReference type="ARBA" id="ARBA00022729"/>
    </source>
</evidence>
<reference evidence="6 7" key="1">
    <citation type="submission" date="2016-10" db="EMBL/GenBank/DDBJ databases">
        <authorList>
            <person name="de Groot N.N."/>
        </authorList>
    </citation>
    <scope>NUCLEOTIDE SEQUENCE [LARGE SCALE GENOMIC DNA]</scope>
    <source>
        <strain evidence="6 7">DSM 21228</strain>
    </source>
</reference>
<dbReference type="InterPro" id="IPR019554">
    <property type="entry name" value="Soluble_ligand-bd"/>
</dbReference>
<feature type="signal peptide" evidence="3">
    <location>
        <begin position="1"/>
        <end position="21"/>
    </location>
</feature>
<dbReference type="EMBL" id="FNQP01000004">
    <property type="protein sequence ID" value="SEA13824.1"/>
    <property type="molecule type" value="Genomic_DNA"/>
</dbReference>
<dbReference type="Gene3D" id="3.10.560.10">
    <property type="entry name" value="Outer membrane lipoprotein wza domain like"/>
    <property type="match status" value="1"/>
</dbReference>
<evidence type="ECO:0000259" key="5">
    <source>
        <dbReference type="Pfam" id="PF10531"/>
    </source>
</evidence>
<feature type="compositionally biased region" description="Polar residues" evidence="2">
    <location>
        <begin position="31"/>
        <end position="49"/>
    </location>
</feature>
<proteinExistence type="predicted"/>
<dbReference type="Pfam" id="PF10531">
    <property type="entry name" value="SLBB"/>
    <property type="match status" value="1"/>
</dbReference>
<dbReference type="STRING" id="525918.SAMN05660964_01010"/>
<gene>
    <name evidence="6" type="ORF">SAMN05660964_01010</name>
</gene>
<evidence type="ECO:0000256" key="3">
    <source>
        <dbReference type="SAM" id="SignalP"/>
    </source>
</evidence>
<feature type="domain" description="Soluble ligand binding" evidence="5">
    <location>
        <begin position="127"/>
        <end position="178"/>
    </location>
</feature>
<sequence length="227" mass="23882">MKMTWKLLFPFLAAMTLAACSSGAPQHTALPGSTVSTASASLPTGTSGSDRIAPQDLLEIDVFKVPDLSKEVRVDDNGNITLALIGTVRAQGLSASQLEKQIATRLEKDYMHNPQVNVIVRESTASKITVSGAVNRPGVYPLAGDTTVTQAIALAEGLNRLAVKDNVTVFRDGKPYTVPLEAVNQGKVADPVVMAGDKIQVHTSATKEAVQDYGGIGGLLSPFGLLR</sequence>
<dbReference type="OrthoDB" id="9808421at2"/>
<evidence type="ECO:0000259" key="4">
    <source>
        <dbReference type="Pfam" id="PF02563"/>
    </source>
</evidence>
<protein>
    <submittedName>
        <fullName evidence="6">Polysaccharide export outer membrane protein</fullName>
    </submittedName>
</protein>
<feature type="region of interest" description="Disordered" evidence="2">
    <location>
        <begin position="28"/>
        <end position="50"/>
    </location>
</feature>
<dbReference type="PANTHER" id="PTHR33619">
    <property type="entry name" value="POLYSACCHARIDE EXPORT PROTEIN GFCE-RELATED"/>
    <property type="match status" value="1"/>
</dbReference>
<feature type="domain" description="Polysaccharide export protein N-terminal" evidence="4">
    <location>
        <begin position="50"/>
        <end position="120"/>
    </location>
</feature>
<evidence type="ECO:0000256" key="2">
    <source>
        <dbReference type="SAM" id="MobiDB-lite"/>
    </source>
</evidence>
<dbReference type="InterPro" id="IPR049712">
    <property type="entry name" value="Poly_export"/>
</dbReference>
<dbReference type="PROSITE" id="PS51257">
    <property type="entry name" value="PROKAR_LIPOPROTEIN"/>
    <property type="match status" value="1"/>
</dbReference>
<dbReference type="Pfam" id="PF02563">
    <property type="entry name" value="Poly_export"/>
    <property type="match status" value="1"/>
</dbReference>
<accession>A0A1H3YS19</accession>
<keyword evidence="1 3" id="KW-0732">Signal</keyword>
<keyword evidence="7" id="KW-1185">Reference proteome</keyword>
<evidence type="ECO:0000313" key="7">
    <source>
        <dbReference type="Proteomes" id="UP000199397"/>
    </source>
</evidence>
<dbReference type="PANTHER" id="PTHR33619:SF3">
    <property type="entry name" value="POLYSACCHARIDE EXPORT PROTEIN GFCE-RELATED"/>
    <property type="match status" value="1"/>
</dbReference>
<dbReference type="Proteomes" id="UP000199397">
    <property type="component" value="Unassembled WGS sequence"/>
</dbReference>